<dbReference type="RefSeq" id="WP_066838985.1">
    <property type="nucleotide sequence ID" value="NZ_CAPYLV010000107.1"/>
</dbReference>
<dbReference type="AlphaFoldDB" id="A0A177IMA9"/>
<proteinExistence type="predicted"/>
<evidence type="ECO:0000313" key="3">
    <source>
        <dbReference type="Proteomes" id="UP000076947"/>
    </source>
</evidence>
<evidence type="ECO:0000313" key="4">
    <source>
        <dbReference type="Proteomes" id="UP000544551"/>
    </source>
</evidence>
<reference evidence="3" key="1">
    <citation type="submission" date="2016-02" db="EMBL/GenBank/DDBJ databases">
        <authorList>
            <person name="Kaur G."/>
            <person name="Nair G.R."/>
            <person name="Mayilraj S."/>
        </authorList>
    </citation>
    <scope>NUCLEOTIDE SEQUENCE [LARGE SCALE GENOMIC DNA]</scope>
    <source>
        <strain evidence="3">GA-15</strain>
    </source>
</reference>
<keyword evidence="3" id="KW-1185">Reference proteome</keyword>
<protein>
    <submittedName>
        <fullName evidence="2">Uncharacterized protein</fullName>
    </submittedName>
</protein>
<dbReference type="Proteomes" id="UP000076947">
    <property type="component" value="Unassembled WGS sequence"/>
</dbReference>
<reference evidence="2" key="2">
    <citation type="submission" date="2016-02" db="EMBL/GenBank/DDBJ databases">
        <authorList>
            <person name="Wen L."/>
            <person name="He K."/>
            <person name="Yang H."/>
        </authorList>
    </citation>
    <scope>NUCLEOTIDE SEQUENCE [LARGE SCALE GENOMIC DNA]</scope>
    <source>
        <strain evidence="2">GA-15</strain>
    </source>
</reference>
<dbReference type="EMBL" id="JABAFZ010000014">
    <property type="protein sequence ID" value="NME90514.1"/>
    <property type="molecule type" value="Genomic_DNA"/>
</dbReference>
<dbReference type="EMBL" id="LSTQ01000010">
    <property type="protein sequence ID" value="OAH29940.1"/>
    <property type="molecule type" value="Genomic_DNA"/>
</dbReference>
<comment type="caution">
    <text evidence="2">The sequence shown here is derived from an EMBL/GenBank/DDBJ whole genome shotgun (WGS) entry which is preliminary data.</text>
</comment>
<reference evidence="1 4" key="3">
    <citation type="submission" date="2020-04" db="EMBL/GenBank/DDBJ databases">
        <authorList>
            <person name="Hitch T.C.A."/>
            <person name="Wylensek D."/>
            <person name="Clavel T."/>
        </authorList>
    </citation>
    <scope>NUCLEOTIDE SEQUENCE [LARGE SCALE GENOMIC DNA]</scope>
    <source>
        <strain evidence="1 4">BL-383-APC-3D</strain>
    </source>
</reference>
<organism evidence="2 3">
    <name type="scientific">Corynebacterium stationis</name>
    <dbReference type="NCBI Taxonomy" id="1705"/>
    <lineage>
        <taxon>Bacteria</taxon>
        <taxon>Bacillati</taxon>
        <taxon>Actinomycetota</taxon>
        <taxon>Actinomycetes</taxon>
        <taxon>Mycobacteriales</taxon>
        <taxon>Corynebacteriaceae</taxon>
        <taxon>Corynebacterium</taxon>
    </lineage>
</organism>
<evidence type="ECO:0000313" key="2">
    <source>
        <dbReference type="EMBL" id="OAH29940.1"/>
    </source>
</evidence>
<dbReference type="Proteomes" id="UP000544551">
    <property type="component" value="Unassembled WGS sequence"/>
</dbReference>
<name>A0A177IMA9_9CORY</name>
<sequence length="128" mass="15007">MDMYEIQVENLLLYAPEQDIEEIRRLLQGRFSKLEPTLQLQRVTTAIPTHDDMGLKDYWDQQYGHDLEPVGYQLKQINFVFLVDREQDQEALGMQIYAIVSEAVRPFGKIEYFSMFGDPDGEELADKE</sequence>
<gene>
    <name evidence="2" type="ORF">AYJ05_08910</name>
    <name evidence="1" type="ORF">HF853_12760</name>
</gene>
<evidence type="ECO:0000313" key="1">
    <source>
        <dbReference type="EMBL" id="NME90514.1"/>
    </source>
</evidence>
<accession>A0A177IMA9</accession>